<accession>A0A975J2V1</accession>
<reference evidence="1" key="1">
    <citation type="submission" date="2021-04" db="EMBL/GenBank/DDBJ databases">
        <title>Luteolibacter sp. 32A isolated from the skin of an Anderson's salamander (Ambystoma andersonii).</title>
        <authorList>
            <person name="Spergser J."/>
            <person name="Busse H.-J."/>
        </authorList>
    </citation>
    <scope>NUCLEOTIDE SEQUENCE</scope>
    <source>
        <strain evidence="1">32A</strain>
    </source>
</reference>
<sequence>MASIPVQAAVIWTETTNGDLSNSQSAPNSFNLTLGTSSVIGSVTGGTDTQDWLNVTIPAGMQLSSLVLTSYSSTDAQGFMGVQSGSAFVGSPFTASNYLGYSHYGTAAVNGSLPATNTIGMNMLSIMSNPAAAPGSQGFTPPLGPGSYTFLFQQQGAATNYQFDFVVVPEPETIGFTIAIMGGSLLLRRRPARL</sequence>
<protein>
    <submittedName>
        <fullName evidence="1">Uncharacterized protein</fullName>
    </submittedName>
</protein>
<name>A0A975J2V1_9BACT</name>
<gene>
    <name evidence="1" type="ORF">KBB96_08620</name>
</gene>
<dbReference type="AlphaFoldDB" id="A0A975J2V1"/>
<evidence type="ECO:0000313" key="1">
    <source>
        <dbReference type="EMBL" id="QUE52941.1"/>
    </source>
</evidence>
<keyword evidence="2" id="KW-1185">Reference proteome</keyword>
<dbReference type="KEGG" id="lamb:KBB96_08620"/>
<evidence type="ECO:0000313" key="2">
    <source>
        <dbReference type="Proteomes" id="UP000676169"/>
    </source>
</evidence>
<dbReference type="EMBL" id="CP073100">
    <property type="protein sequence ID" value="QUE52941.1"/>
    <property type="molecule type" value="Genomic_DNA"/>
</dbReference>
<dbReference type="Proteomes" id="UP000676169">
    <property type="component" value="Chromosome"/>
</dbReference>
<organism evidence="1 2">
    <name type="scientific">Luteolibacter ambystomatis</name>
    <dbReference type="NCBI Taxonomy" id="2824561"/>
    <lineage>
        <taxon>Bacteria</taxon>
        <taxon>Pseudomonadati</taxon>
        <taxon>Verrucomicrobiota</taxon>
        <taxon>Verrucomicrobiia</taxon>
        <taxon>Verrucomicrobiales</taxon>
        <taxon>Verrucomicrobiaceae</taxon>
        <taxon>Luteolibacter</taxon>
    </lineage>
</organism>
<dbReference type="RefSeq" id="WP_211634285.1">
    <property type="nucleotide sequence ID" value="NZ_CP073100.1"/>
</dbReference>
<proteinExistence type="predicted"/>